<evidence type="ECO:0000256" key="7">
    <source>
        <dbReference type="ARBA" id="ARBA00023288"/>
    </source>
</evidence>
<dbReference type="FunFam" id="3.40.50.1820:FF:000008">
    <property type="entry name" value="Alpha/beta hydrolase domain-containing protein 17B"/>
    <property type="match status" value="1"/>
</dbReference>
<feature type="compositionally biased region" description="Polar residues" evidence="11">
    <location>
        <begin position="1089"/>
        <end position="1101"/>
    </location>
</feature>
<feature type="compositionally biased region" description="Polar residues" evidence="11">
    <location>
        <begin position="1111"/>
        <end position="1133"/>
    </location>
</feature>
<evidence type="ECO:0000313" key="12">
    <source>
        <dbReference type="EnsemblMetazoa" id="AMIN002728-PA"/>
    </source>
</evidence>
<dbReference type="PANTHER" id="PTHR12277">
    <property type="entry name" value="ALPHA/BETA HYDROLASE DOMAIN-CONTAINING PROTEIN"/>
    <property type="match status" value="1"/>
</dbReference>
<keyword evidence="4" id="KW-0378">Hydrolase</keyword>
<feature type="region of interest" description="Disordered" evidence="11">
    <location>
        <begin position="525"/>
        <end position="552"/>
    </location>
</feature>
<feature type="compositionally biased region" description="Basic residues" evidence="11">
    <location>
        <begin position="530"/>
        <end position="546"/>
    </location>
</feature>
<evidence type="ECO:0000256" key="5">
    <source>
        <dbReference type="ARBA" id="ARBA00023136"/>
    </source>
</evidence>
<evidence type="ECO:0000256" key="10">
    <source>
        <dbReference type="ARBA" id="ARBA00047337"/>
    </source>
</evidence>
<feature type="region of interest" description="Disordered" evidence="11">
    <location>
        <begin position="1177"/>
        <end position="1227"/>
    </location>
</feature>
<dbReference type="PANTHER" id="PTHR12277:SF81">
    <property type="entry name" value="PROTEIN ABHD13"/>
    <property type="match status" value="1"/>
</dbReference>
<dbReference type="SUPFAM" id="SSF53474">
    <property type="entry name" value="alpha/beta-Hydrolases"/>
    <property type="match status" value="1"/>
</dbReference>
<keyword evidence="7" id="KW-0449">Lipoprotein</keyword>
<evidence type="ECO:0000256" key="8">
    <source>
        <dbReference type="ARBA" id="ARBA00038397"/>
    </source>
</evidence>
<feature type="compositionally biased region" description="Polar residues" evidence="11">
    <location>
        <begin position="999"/>
        <end position="1042"/>
    </location>
</feature>
<dbReference type="STRING" id="112268.A0A182VXC9"/>
<keyword evidence="13" id="KW-1185">Reference proteome</keyword>
<evidence type="ECO:0000256" key="6">
    <source>
        <dbReference type="ARBA" id="ARBA00023139"/>
    </source>
</evidence>
<dbReference type="InterPro" id="IPR029058">
    <property type="entry name" value="AB_hydrolase_fold"/>
</dbReference>
<name>A0A182VXC9_9DIPT</name>
<reference evidence="12" key="2">
    <citation type="submission" date="2020-05" db="UniProtKB">
        <authorList>
            <consortium name="EnsemblMetazoa"/>
        </authorList>
    </citation>
    <scope>IDENTIFICATION</scope>
    <source>
        <strain evidence="12">MINIMUS1</strain>
    </source>
</reference>
<reference evidence="13" key="1">
    <citation type="submission" date="2013-03" db="EMBL/GenBank/DDBJ databases">
        <title>The Genome Sequence of Anopheles minimus MINIMUS1.</title>
        <authorList>
            <consortium name="The Broad Institute Genomics Platform"/>
            <person name="Neafsey D.E."/>
            <person name="Walton C."/>
            <person name="Walker B."/>
            <person name="Young S.K."/>
            <person name="Zeng Q."/>
            <person name="Gargeya S."/>
            <person name="Fitzgerald M."/>
            <person name="Haas B."/>
            <person name="Abouelleil A."/>
            <person name="Allen A.W."/>
            <person name="Alvarado L."/>
            <person name="Arachchi H.M."/>
            <person name="Berlin A.M."/>
            <person name="Chapman S.B."/>
            <person name="Gainer-Dewar J."/>
            <person name="Goldberg J."/>
            <person name="Griggs A."/>
            <person name="Gujja S."/>
            <person name="Hansen M."/>
            <person name="Howarth C."/>
            <person name="Imamovic A."/>
            <person name="Ireland A."/>
            <person name="Larimer J."/>
            <person name="McCowan C."/>
            <person name="Murphy C."/>
            <person name="Pearson M."/>
            <person name="Poon T.W."/>
            <person name="Priest M."/>
            <person name="Roberts A."/>
            <person name="Saif S."/>
            <person name="Shea T."/>
            <person name="Sisk P."/>
            <person name="Sykes S."/>
            <person name="Wortman J."/>
            <person name="Nusbaum C."/>
            <person name="Birren B."/>
        </authorList>
    </citation>
    <scope>NUCLEOTIDE SEQUENCE [LARGE SCALE GENOMIC DNA]</scope>
    <source>
        <strain evidence="13">MINIMUS1</strain>
    </source>
</reference>
<organism evidence="12 13">
    <name type="scientific">Anopheles minimus</name>
    <dbReference type="NCBI Taxonomy" id="112268"/>
    <lineage>
        <taxon>Eukaryota</taxon>
        <taxon>Metazoa</taxon>
        <taxon>Ecdysozoa</taxon>
        <taxon>Arthropoda</taxon>
        <taxon>Hexapoda</taxon>
        <taxon>Insecta</taxon>
        <taxon>Pterygota</taxon>
        <taxon>Neoptera</taxon>
        <taxon>Endopterygota</taxon>
        <taxon>Diptera</taxon>
        <taxon>Nematocera</taxon>
        <taxon>Culicoidea</taxon>
        <taxon>Culicidae</taxon>
        <taxon>Anophelinae</taxon>
        <taxon>Anopheles</taxon>
    </lineage>
</organism>
<dbReference type="EnsemblMetazoa" id="AMIN002728-RA">
    <property type="protein sequence ID" value="AMIN002728-PA"/>
    <property type="gene ID" value="AMIN002728"/>
</dbReference>
<sequence length="1227" mass="133678">MGLLRRNSLNIGKWFPAGTQQTTVVAPPTGTGPTRGSFGSSVAIQKLRESKWFDAGEERIFCAVIENGFIVEVRRQTAPGDSWFGVVSIEQKKSPKPTAENVKIYSVRMKENEKKPMKVYCVTLSNLWQQGHQLRINNVADRTKKAHPEKDILAQIKYASKCQMSFHNSQHFAEFCRYGDRPQDSRKRQISDCAKWGGINMGATLIFMEMQKKQNGTSIRMNGLSFGELCCLFCCPPLPGRIAAKLAFLPPEPTYNLTPIDESKAKYLLSFNERAEWPYSEREKENVEGFFTRTSRGNKLSCIYVKCTPTAKYTLLFSHGNAVDLGQMSSFYLGLGLRINCNIFSYDYSGYGMSGGKPSEKNLYADIDAAWHSLRTRFGVSPENIILYGQSIGTVPTVDLAARYEVGAVILHSPLMSGMRVAFPNTKRTWFFDVFPSIDKVSKISSPVLVIHGTEDEVIDFSHGLSIYEKCPKAVEPLWVEGAGHNDVELYNQYLDRLKKFIAVELGSSGSSSYSCSCGKTANRSDKSKHASHAHSHHHPHNHHQPHSTISSSIRKELASYENPYQAQAVATAIGSGGGGGGVRKKPTKRNASTESLDLFDKCPPDECSCGLYSPSSINGGKSCRKCSACDTGGPKSGTQPKKHNSSKFKDASTSPKSCSPMKTIAQECRSPKIEASTDTKFDFNLSPKTESHYRRLSSLSINSSGKHPVTASPMKHSGASTTVSPKASPQKLTPMRTLEKSNSLGDSKPPRLLRNTRSLSPRPPVRHQHSIMVSDENDIISVKLSPNEEYDDETAKRGSSVKLEMESVNDASTLKTASPANNGGGAERAKKLGDCLKSANSNRSTSCLVYVPSDPWTRMSASNSPLPSSKQQKSKTLDNSSKSYGKPCLDYMKNSDPWVWRSNVNLPERLASKGGGAAKKRNAGLPHQTKSLTSTVSRDDSDVSKHPAKLCQQQSLGRFEKTLTIPGVDGSFDARKKITRPKLQRSKSPSFYEDFFQQPPSGGTDSSSKSPQTGSLSLGKNKSVSSLKMEKNASNSNLNGHSGTSSGLISGNTNNSSNTSNSGSFSSYNGNGSPTTRKQPSPKFSILPATQHSSSPAKHSTSNHHPESTKGGSLNLLNPNMLQPRHSFSTPSQKDDELQLNIRRLSEQMNKYSHSSAFPSPPAFLNDTILQQQVGGAASSKKVGGSGSSLTVGPSGTGSVGGLNETSQRKTASHSKINEPILETRC</sequence>
<dbReference type="Gene3D" id="3.40.50.1820">
    <property type="entry name" value="alpha/beta hydrolase"/>
    <property type="match status" value="1"/>
</dbReference>
<comment type="subcellular location">
    <subcellularLocation>
        <location evidence="1">Cell membrane</location>
    </subcellularLocation>
    <subcellularLocation>
        <location evidence="9">Endomembrane system</location>
        <topology evidence="9">Lipid-anchor</topology>
        <orientation evidence="9">Cytoplasmic side</orientation>
    </subcellularLocation>
</comment>
<feature type="region of interest" description="Disordered" evidence="11">
    <location>
        <begin position="966"/>
        <end position="1137"/>
    </location>
</feature>
<feature type="compositionally biased region" description="Low complexity" evidence="11">
    <location>
        <begin position="1177"/>
        <end position="1195"/>
    </location>
</feature>
<keyword evidence="5" id="KW-0472">Membrane</keyword>
<dbReference type="EC" id="3.1.2.22" evidence="2"/>
<accession>A0A182VXC9</accession>
<evidence type="ECO:0000313" key="13">
    <source>
        <dbReference type="Proteomes" id="UP000075920"/>
    </source>
</evidence>
<evidence type="ECO:0000256" key="4">
    <source>
        <dbReference type="ARBA" id="ARBA00022801"/>
    </source>
</evidence>
<protein>
    <recommendedName>
        <fullName evidence="2">palmitoyl-protein hydrolase</fullName>
        <ecNumber evidence="2">3.1.2.22</ecNumber>
    </recommendedName>
</protein>
<feature type="region of interest" description="Disordered" evidence="11">
    <location>
        <begin position="857"/>
        <end position="886"/>
    </location>
</feature>
<proteinExistence type="inferred from homology"/>
<comment type="similarity">
    <text evidence="8">Belongs to the AB hydrolase superfamily. ABHD17 family.</text>
</comment>
<evidence type="ECO:0000256" key="2">
    <source>
        <dbReference type="ARBA" id="ARBA00012423"/>
    </source>
</evidence>
<evidence type="ECO:0000256" key="11">
    <source>
        <dbReference type="SAM" id="MobiDB-lite"/>
    </source>
</evidence>
<feature type="compositionally biased region" description="Low complexity" evidence="11">
    <location>
        <begin position="1043"/>
        <end position="1074"/>
    </location>
</feature>
<feature type="region of interest" description="Disordered" evidence="11">
    <location>
        <begin position="911"/>
        <end position="947"/>
    </location>
</feature>
<dbReference type="GO" id="GO:0008474">
    <property type="term" value="F:palmitoyl-(protein) hydrolase activity"/>
    <property type="evidence" value="ECO:0007669"/>
    <property type="project" value="UniProtKB-EC"/>
</dbReference>
<dbReference type="Gene3D" id="3.90.1720.10">
    <property type="entry name" value="endopeptidase domain like (from Nostoc punctiforme)"/>
    <property type="match status" value="1"/>
</dbReference>
<keyword evidence="3" id="KW-1003">Cell membrane</keyword>
<feature type="region of interest" description="Disordered" evidence="11">
    <location>
        <begin position="701"/>
        <end position="769"/>
    </location>
</feature>
<dbReference type="GO" id="GO:0005886">
    <property type="term" value="C:plasma membrane"/>
    <property type="evidence" value="ECO:0007669"/>
    <property type="project" value="UniProtKB-SubCell"/>
</dbReference>
<evidence type="ECO:0000256" key="1">
    <source>
        <dbReference type="ARBA" id="ARBA00004236"/>
    </source>
</evidence>
<dbReference type="Proteomes" id="UP000075920">
    <property type="component" value="Unassembled WGS sequence"/>
</dbReference>
<dbReference type="VEuPathDB" id="VectorBase:AMIN002728"/>
<evidence type="ECO:0000256" key="9">
    <source>
        <dbReference type="ARBA" id="ARBA00046278"/>
    </source>
</evidence>
<comment type="catalytic activity">
    <reaction evidence="10">
        <text>S-hexadecanoyl-L-cysteinyl-[protein] + H2O = L-cysteinyl-[protein] + hexadecanoate + H(+)</text>
        <dbReference type="Rhea" id="RHEA:19233"/>
        <dbReference type="Rhea" id="RHEA-COMP:10131"/>
        <dbReference type="Rhea" id="RHEA-COMP:11032"/>
        <dbReference type="ChEBI" id="CHEBI:7896"/>
        <dbReference type="ChEBI" id="CHEBI:15377"/>
        <dbReference type="ChEBI" id="CHEBI:15378"/>
        <dbReference type="ChEBI" id="CHEBI:29950"/>
        <dbReference type="ChEBI" id="CHEBI:74151"/>
        <dbReference type="EC" id="3.1.2.22"/>
    </reaction>
</comment>
<keyword evidence="6" id="KW-0564">Palmitate</keyword>
<dbReference type="GO" id="GO:0010008">
    <property type="term" value="C:endosome membrane"/>
    <property type="evidence" value="ECO:0007669"/>
    <property type="project" value="TreeGrafter"/>
</dbReference>
<feature type="compositionally biased region" description="Polar residues" evidence="11">
    <location>
        <begin position="719"/>
        <end position="732"/>
    </location>
</feature>
<evidence type="ECO:0000256" key="3">
    <source>
        <dbReference type="ARBA" id="ARBA00022475"/>
    </source>
</evidence>
<feature type="region of interest" description="Disordered" evidence="11">
    <location>
        <begin position="630"/>
        <end position="662"/>
    </location>
</feature>
<dbReference type="AlphaFoldDB" id="A0A182VXC9"/>